<evidence type="ECO:0000256" key="11">
    <source>
        <dbReference type="SAM" id="MobiDB-lite"/>
    </source>
</evidence>
<dbReference type="Pfam" id="PF00687">
    <property type="entry name" value="Ribosomal_L1"/>
    <property type="match status" value="1"/>
</dbReference>
<evidence type="ECO:0000256" key="10">
    <source>
        <dbReference type="ARBA" id="ARBA00070787"/>
    </source>
</evidence>
<feature type="compositionally biased region" description="Basic and acidic residues" evidence="11">
    <location>
        <begin position="11"/>
        <end position="27"/>
    </location>
</feature>
<sequence length="339" mass="37743">MPPTRAGTKRVAKEPAKKRTEGKEPAPKRSKAQNVAPTLISDRVDAAQVLKACKALAAYTERRRQGGGENELPIGPSVSKDTDHTVFLQITVKQLDTKRKVKPARIPLAHPLLDADASVCLLTKDPQREYKDLLMEKSITTVNRVVGVEKLKGKFRPFDARRQLVRDHDLFLADERIVAMLPKLCGSVFYKDRKFPVPIDLTNKKHLAETIDRAIASTYYLQNKGSCSTVKVGFLHRHTPAELVENVALALPSIVSRIPGKWANVQNVELKTGKSAALPIWNCRLSEGEGDGVRWTLSADDRADDDDQEEEDNDEEEDNGEKEEAETAPKPKSGKRRAK</sequence>
<dbReference type="OrthoDB" id="10251727at2759"/>
<keyword evidence="3" id="KW-0597">Phosphoprotein</keyword>
<keyword evidence="4" id="KW-0832">Ubl conjugation</keyword>
<dbReference type="CDD" id="cd00403">
    <property type="entry name" value="Ribosomal_L1"/>
    <property type="match status" value="1"/>
</dbReference>
<dbReference type="VEuPathDB" id="FungiDB:DNF11_3311"/>
<protein>
    <recommendedName>
        <fullName evidence="10">Ribosomal L1 domain-containing protein 1</fullName>
    </recommendedName>
</protein>
<evidence type="ECO:0000256" key="9">
    <source>
        <dbReference type="ARBA" id="ARBA00061550"/>
    </source>
</evidence>
<dbReference type="FunFam" id="3.40.50.790:FF:000004">
    <property type="entry name" value="Ribosomal L1 domain-containing 1-like 1"/>
    <property type="match status" value="1"/>
</dbReference>
<dbReference type="EMBL" id="CP033153">
    <property type="protein sequence ID" value="AYO44261.1"/>
    <property type="molecule type" value="Genomic_DNA"/>
</dbReference>
<proteinExistence type="inferred from homology"/>
<dbReference type="SUPFAM" id="SSF56808">
    <property type="entry name" value="Ribosomal protein L1"/>
    <property type="match status" value="1"/>
</dbReference>
<evidence type="ECO:0000256" key="6">
    <source>
        <dbReference type="ARBA" id="ARBA00023054"/>
    </source>
</evidence>
<evidence type="ECO:0000256" key="3">
    <source>
        <dbReference type="ARBA" id="ARBA00022553"/>
    </source>
</evidence>
<dbReference type="InterPro" id="IPR023674">
    <property type="entry name" value="Ribosomal_uL1-like"/>
</dbReference>
<name>A0A3G2S805_MALR7</name>
<evidence type="ECO:0000313" key="12">
    <source>
        <dbReference type="EMBL" id="AYO44261.1"/>
    </source>
</evidence>
<organism evidence="12 13">
    <name type="scientific">Malassezia restricta (strain ATCC 96810 / NBRC 103918 / CBS 7877)</name>
    <name type="common">Seborrheic dermatitis infection agent</name>
    <dbReference type="NCBI Taxonomy" id="425264"/>
    <lineage>
        <taxon>Eukaryota</taxon>
        <taxon>Fungi</taxon>
        <taxon>Dikarya</taxon>
        <taxon>Basidiomycota</taxon>
        <taxon>Ustilaginomycotina</taxon>
        <taxon>Malasseziomycetes</taxon>
        <taxon>Malasseziales</taxon>
        <taxon>Malasseziaceae</taxon>
        <taxon>Malassezia</taxon>
    </lineage>
</organism>
<dbReference type="STRING" id="425264.A0A3G2S805"/>
<comment type="similarity">
    <text evidence="9">Belongs to the universal ribosomal protein uL1 family. Highly divergent.</text>
</comment>
<evidence type="ECO:0000256" key="8">
    <source>
        <dbReference type="ARBA" id="ARBA00054167"/>
    </source>
</evidence>
<keyword evidence="7" id="KW-0539">Nucleus</keyword>
<feature type="compositionally biased region" description="Acidic residues" evidence="11">
    <location>
        <begin position="302"/>
        <end position="326"/>
    </location>
</feature>
<evidence type="ECO:0000313" key="13">
    <source>
        <dbReference type="Proteomes" id="UP000269793"/>
    </source>
</evidence>
<reference evidence="12 13" key="1">
    <citation type="submission" date="2018-10" db="EMBL/GenBank/DDBJ databases">
        <title>Complete genome sequence of Malassezia restricta CBS 7877.</title>
        <authorList>
            <person name="Morand S.C."/>
            <person name="Bertignac M."/>
            <person name="Iltis A."/>
            <person name="Kolder I."/>
            <person name="Pirovano W."/>
            <person name="Jourdain R."/>
            <person name="Clavaud C."/>
        </authorList>
    </citation>
    <scope>NUCLEOTIDE SEQUENCE [LARGE SCALE GENOMIC DNA]</scope>
    <source>
        <strain evidence="12 13">CBS 7877</strain>
    </source>
</reference>
<accession>A0A3G2S805</accession>
<keyword evidence="6" id="KW-0175">Coiled coil</keyword>
<gene>
    <name evidence="12" type="ORF">DNF11_3311</name>
</gene>
<evidence type="ECO:0000256" key="2">
    <source>
        <dbReference type="ARBA" id="ARBA00022499"/>
    </source>
</evidence>
<keyword evidence="2" id="KW-1017">Isopeptide bond</keyword>
<evidence type="ECO:0000256" key="5">
    <source>
        <dbReference type="ARBA" id="ARBA00022990"/>
    </source>
</evidence>
<comment type="function">
    <text evidence="8">Regulates cellular senescence through inhibition of PTEN translation. Acts as a pro-apoptotic regulator in response to DNA damage.</text>
</comment>
<evidence type="ECO:0000256" key="4">
    <source>
        <dbReference type="ARBA" id="ARBA00022843"/>
    </source>
</evidence>
<feature type="region of interest" description="Disordered" evidence="11">
    <location>
        <begin position="1"/>
        <end position="37"/>
    </location>
</feature>
<comment type="subcellular location">
    <subcellularLocation>
        <location evidence="1">Nucleus</location>
        <location evidence="1">Nucleolus</location>
    </subcellularLocation>
</comment>
<evidence type="ECO:0000256" key="1">
    <source>
        <dbReference type="ARBA" id="ARBA00004604"/>
    </source>
</evidence>
<dbReference type="Proteomes" id="UP000269793">
    <property type="component" value="Chromosome VI"/>
</dbReference>
<dbReference type="InterPro" id="IPR016095">
    <property type="entry name" value="Ribosomal_uL1_3-a/b-sand"/>
</dbReference>
<dbReference type="Gene3D" id="3.40.50.790">
    <property type="match status" value="1"/>
</dbReference>
<keyword evidence="13" id="KW-1185">Reference proteome</keyword>
<evidence type="ECO:0000256" key="7">
    <source>
        <dbReference type="ARBA" id="ARBA00023242"/>
    </source>
</evidence>
<dbReference type="InterPro" id="IPR028364">
    <property type="entry name" value="Ribosomal_uL1/biogenesis"/>
</dbReference>
<dbReference type="GO" id="GO:0005730">
    <property type="term" value="C:nucleolus"/>
    <property type="evidence" value="ECO:0007669"/>
    <property type="project" value="UniProtKB-SubCell"/>
</dbReference>
<dbReference type="AlphaFoldDB" id="A0A3G2S805"/>
<keyword evidence="5" id="KW-0007">Acetylation</keyword>
<feature type="region of interest" description="Disordered" evidence="11">
    <location>
        <begin position="292"/>
        <end position="339"/>
    </location>
</feature>
<dbReference type="Gene3D" id="3.30.190.20">
    <property type="match status" value="1"/>
</dbReference>